<evidence type="ECO:0000313" key="4">
    <source>
        <dbReference type="EMBL" id="SQI41784.1"/>
    </source>
</evidence>
<dbReference type="SUPFAM" id="SSF82657">
    <property type="entry name" value="BolA-like"/>
    <property type="match status" value="1"/>
</dbReference>
<name>A0A2X4XYV4_9GAMM</name>
<evidence type="ECO:0000256" key="1">
    <source>
        <dbReference type="ARBA" id="ARBA00005578"/>
    </source>
</evidence>
<dbReference type="EMBL" id="LS483470">
    <property type="protein sequence ID" value="SQI41784.1"/>
    <property type="molecule type" value="Genomic_DNA"/>
</dbReference>
<dbReference type="KEGG" id="lri:NCTC12151_02338"/>
<dbReference type="Pfam" id="PF01722">
    <property type="entry name" value="BolA"/>
    <property type="match status" value="1"/>
</dbReference>
<dbReference type="InterPro" id="IPR050961">
    <property type="entry name" value="BolA/IbaG_stress_morph_reg"/>
</dbReference>
<protein>
    <recommendedName>
        <fullName evidence="2">DNA-binding transcriptional regulator BolA</fullName>
    </recommendedName>
</protein>
<dbReference type="Gene3D" id="3.30.300.90">
    <property type="entry name" value="BolA-like"/>
    <property type="match status" value="1"/>
</dbReference>
<dbReference type="GO" id="GO:1990229">
    <property type="term" value="C:iron-sulfur cluster assembly complex"/>
    <property type="evidence" value="ECO:0007669"/>
    <property type="project" value="UniProtKB-ARBA"/>
</dbReference>
<proteinExistence type="inferred from homology"/>
<dbReference type="OrthoDB" id="9801469at2"/>
<dbReference type="InterPro" id="IPR002634">
    <property type="entry name" value="BolA"/>
</dbReference>
<evidence type="ECO:0000256" key="3">
    <source>
        <dbReference type="RuleBase" id="RU003860"/>
    </source>
</evidence>
<keyword evidence="5" id="KW-1185">Reference proteome</keyword>
<comment type="similarity">
    <text evidence="1 3">Belongs to the BolA/IbaG family.</text>
</comment>
<dbReference type="GO" id="GO:0005829">
    <property type="term" value="C:cytosol"/>
    <property type="evidence" value="ECO:0007669"/>
    <property type="project" value="TreeGrafter"/>
</dbReference>
<evidence type="ECO:0000256" key="2">
    <source>
        <dbReference type="ARBA" id="ARBA00074073"/>
    </source>
</evidence>
<dbReference type="Proteomes" id="UP000249005">
    <property type="component" value="Chromosome 1"/>
</dbReference>
<dbReference type="InterPro" id="IPR036065">
    <property type="entry name" value="BolA-like_sf"/>
</dbReference>
<gene>
    <name evidence="4" type="primary">bolA</name>
    <name evidence="4" type="ORF">NCTC12151_02338</name>
</gene>
<reference evidence="4 5" key="1">
    <citation type="submission" date="2018-06" db="EMBL/GenBank/DDBJ databases">
        <authorList>
            <consortium name="Pathogen Informatics"/>
            <person name="Doyle S."/>
        </authorList>
    </citation>
    <scope>NUCLEOTIDE SEQUENCE [LARGE SCALE GENOMIC DNA]</scope>
    <source>
        <strain evidence="4 5">NCTC12151</strain>
    </source>
</reference>
<dbReference type="PANTHER" id="PTHR46229:SF2">
    <property type="entry name" value="BOLA-LIKE PROTEIN 1"/>
    <property type="match status" value="1"/>
</dbReference>
<dbReference type="AlphaFoldDB" id="A0A2X4XYV4"/>
<accession>A0A2X4XYV4</accession>
<dbReference type="RefSeq" id="WP_111740797.1">
    <property type="nucleotide sequence ID" value="NZ_LR698987.1"/>
</dbReference>
<organism evidence="4 5">
    <name type="scientific">Leminorella richardii</name>
    <dbReference type="NCBI Taxonomy" id="158841"/>
    <lineage>
        <taxon>Bacteria</taxon>
        <taxon>Pseudomonadati</taxon>
        <taxon>Pseudomonadota</taxon>
        <taxon>Gammaproteobacteria</taxon>
        <taxon>Enterobacterales</taxon>
        <taxon>Budviciaceae</taxon>
        <taxon>Leminorella</taxon>
    </lineage>
</organism>
<dbReference type="GO" id="GO:0006351">
    <property type="term" value="P:DNA-templated transcription"/>
    <property type="evidence" value="ECO:0007669"/>
    <property type="project" value="TreeGrafter"/>
</dbReference>
<sequence length="98" mass="11090">MMQQQIEQKLSALSPTFIEVVNESHMHHVPPGSQTHFKAIVVSAEFEGKRPVARHQMVYRLLAEEMAQQVHALALHTYTPQEWESAQDDVPDSPVCKG</sequence>
<dbReference type="FunFam" id="3.30.300.90:FF:000001">
    <property type="entry name" value="Transcriptional regulator BolA"/>
    <property type="match status" value="1"/>
</dbReference>
<dbReference type="PIRSF" id="PIRSF003113">
    <property type="entry name" value="BolA"/>
    <property type="match status" value="1"/>
</dbReference>
<evidence type="ECO:0000313" key="5">
    <source>
        <dbReference type="Proteomes" id="UP000249005"/>
    </source>
</evidence>
<dbReference type="PANTHER" id="PTHR46229">
    <property type="entry name" value="BOLA TRANSCRIPTION REGULATOR"/>
    <property type="match status" value="1"/>
</dbReference>